<feature type="compositionally biased region" description="Basic residues" evidence="1">
    <location>
        <begin position="169"/>
        <end position="178"/>
    </location>
</feature>
<protein>
    <recommendedName>
        <fullName evidence="5">5,10-methylene-tetrahydrofolate dehydrogenase</fullName>
    </recommendedName>
</protein>
<keyword evidence="2" id="KW-0472">Membrane</keyword>
<organism evidence="3 4">
    <name type="scientific">Halobacillus andaensis</name>
    <dbReference type="NCBI Taxonomy" id="1176239"/>
    <lineage>
        <taxon>Bacteria</taxon>
        <taxon>Bacillati</taxon>
        <taxon>Bacillota</taxon>
        <taxon>Bacilli</taxon>
        <taxon>Bacillales</taxon>
        <taxon>Bacillaceae</taxon>
        <taxon>Halobacillus</taxon>
    </lineage>
</organism>
<feature type="transmembrane region" description="Helical" evidence="2">
    <location>
        <begin position="363"/>
        <end position="382"/>
    </location>
</feature>
<proteinExistence type="predicted"/>
<dbReference type="RefSeq" id="WP_188376337.1">
    <property type="nucleotide sequence ID" value="NZ_BMEL01000001.1"/>
</dbReference>
<dbReference type="SUPFAM" id="SSF103473">
    <property type="entry name" value="MFS general substrate transporter"/>
    <property type="match status" value="1"/>
</dbReference>
<dbReference type="EMBL" id="BMEL01000001">
    <property type="protein sequence ID" value="GGF13190.1"/>
    <property type="molecule type" value="Genomic_DNA"/>
</dbReference>
<evidence type="ECO:0000313" key="4">
    <source>
        <dbReference type="Proteomes" id="UP000660110"/>
    </source>
</evidence>
<reference evidence="3" key="1">
    <citation type="journal article" date="2014" name="Int. J. Syst. Evol. Microbiol.">
        <title>Complete genome sequence of Corynebacterium casei LMG S-19264T (=DSM 44701T), isolated from a smear-ripened cheese.</title>
        <authorList>
            <consortium name="US DOE Joint Genome Institute (JGI-PGF)"/>
            <person name="Walter F."/>
            <person name="Albersmeier A."/>
            <person name="Kalinowski J."/>
            <person name="Ruckert C."/>
        </authorList>
    </citation>
    <scope>NUCLEOTIDE SEQUENCE</scope>
    <source>
        <strain evidence="3">CGMCC 1.12153</strain>
    </source>
</reference>
<evidence type="ECO:0000313" key="3">
    <source>
        <dbReference type="EMBL" id="GGF13190.1"/>
    </source>
</evidence>
<keyword evidence="4" id="KW-1185">Reference proteome</keyword>
<evidence type="ECO:0000256" key="2">
    <source>
        <dbReference type="SAM" id="Phobius"/>
    </source>
</evidence>
<evidence type="ECO:0000256" key="1">
    <source>
        <dbReference type="SAM" id="MobiDB-lite"/>
    </source>
</evidence>
<feature type="transmembrane region" description="Helical" evidence="2">
    <location>
        <begin position="246"/>
        <end position="266"/>
    </location>
</feature>
<gene>
    <name evidence="3" type="ORF">GCM10010954_09850</name>
</gene>
<dbReference type="Proteomes" id="UP000660110">
    <property type="component" value="Unassembled WGS sequence"/>
</dbReference>
<evidence type="ECO:0008006" key="5">
    <source>
        <dbReference type="Google" id="ProtNLM"/>
    </source>
</evidence>
<name>A0A917B266_HALAA</name>
<feature type="region of interest" description="Disordered" evidence="1">
    <location>
        <begin position="156"/>
        <end position="182"/>
    </location>
</feature>
<feature type="region of interest" description="Disordered" evidence="1">
    <location>
        <begin position="1"/>
        <end position="28"/>
    </location>
</feature>
<feature type="compositionally biased region" description="Basic and acidic residues" evidence="1">
    <location>
        <begin position="10"/>
        <end position="28"/>
    </location>
</feature>
<reference evidence="3" key="2">
    <citation type="submission" date="2020-09" db="EMBL/GenBank/DDBJ databases">
        <authorList>
            <person name="Sun Q."/>
            <person name="Zhou Y."/>
        </authorList>
    </citation>
    <scope>NUCLEOTIDE SEQUENCE</scope>
    <source>
        <strain evidence="3">CGMCC 1.12153</strain>
    </source>
</reference>
<accession>A0A917B266</accession>
<dbReference type="InterPro" id="IPR036259">
    <property type="entry name" value="MFS_trans_sf"/>
</dbReference>
<comment type="caution">
    <text evidence="3">The sequence shown here is derived from an EMBL/GenBank/DDBJ whole genome shotgun (WGS) entry which is preliminary data.</text>
</comment>
<keyword evidence="2" id="KW-0812">Transmembrane</keyword>
<feature type="transmembrane region" description="Helical" evidence="2">
    <location>
        <begin position="272"/>
        <end position="297"/>
    </location>
</feature>
<sequence length="410" mass="46523">MSTQQTTTHAHNEEHERTYTEDESSPKDEKTIILGLVPAPELAEKFAYKLAEDLPNLLNDHIDDHIEWEIKVLTDPLTGGTEDAEEIMQKTEEFKKEHNWDYAICVTDLPIISSGRMVVAEASNERKTGFISFPSLGAFPLQRRLRESIFQLTSEIHYGSPDPEDNKKEQKKTRSQMRKQREADRLIGKSLTERLSPIEKTHFNEDEDDKGVRFYNKHKATGRIRLLSGMALANSPWTIFSSFKSVIAVAFATGSYGLIFPTLWQLSDGYSILRFIALMFTAMIAMVVWIIVAHNLWEKQSSESSKYLVKLYNSATLLTLSVAVLFYYLVIFVLFLLAVVLFVPGNILEQSLGHSPGVMTYILLAWLASSVATLAGSLGAGLESEETILNATYGYRQKRRRQEKQEDKEK</sequence>
<feature type="transmembrane region" description="Helical" evidence="2">
    <location>
        <begin position="317"/>
        <end position="343"/>
    </location>
</feature>
<keyword evidence="2" id="KW-1133">Transmembrane helix</keyword>
<dbReference type="AlphaFoldDB" id="A0A917B266"/>